<keyword evidence="1" id="KW-0812">Transmembrane</keyword>
<sequence length="104" mass="11809">MAAAGKKIFRFIFRSFFPTPPPSSTCRFQPTPPPGRCQAPDLLKSMAESERRQYAFSIYLMLFQMSVVGVAWKTSAGDRMMEFAVLLLQKTEVGPKEDEPNPFR</sequence>
<evidence type="ECO:0000313" key="2">
    <source>
        <dbReference type="EMBL" id="CAA7050721.1"/>
    </source>
</evidence>
<organism evidence="2 3">
    <name type="scientific">Microthlaspi erraticum</name>
    <dbReference type="NCBI Taxonomy" id="1685480"/>
    <lineage>
        <taxon>Eukaryota</taxon>
        <taxon>Viridiplantae</taxon>
        <taxon>Streptophyta</taxon>
        <taxon>Embryophyta</taxon>
        <taxon>Tracheophyta</taxon>
        <taxon>Spermatophyta</taxon>
        <taxon>Magnoliopsida</taxon>
        <taxon>eudicotyledons</taxon>
        <taxon>Gunneridae</taxon>
        <taxon>Pentapetalae</taxon>
        <taxon>rosids</taxon>
        <taxon>malvids</taxon>
        <taxon>Brassicales</taxon>
        <taxon>Brassicaceae</taxon>
        <taxon>Coluteocarpeae</taxon>
        <taxon>Microthlaspi</taxon>
    </lineage>
</organism>
<keyword evidence="1" id="KW-0472">Membrane</keyword>
<reference evidence="2" key="1">
    <citation type="submission" date="2020-01" db="EMBL/GenBank/DDBJ databases">
        <authorList>
            <person name="Mishra B."/>
        </authorList>
    </citation>
    <scope>NUCLEOTIDE SEQUENCE [LARGE SCALE GENOMIC DNA]</scope>
</reference>
<feature type="transmembrane region" description="Helical" evidence="1">
    <location>
        <begin position="54"/>
        <end position="72"/>
    </location>
</feature>
<keyword evidence="3" id="KW-1185">Reference proteome</keyword>
<protein>
    <submittedName>
        <fullName evidence="2">Uncharacterized protein</fullName>
    </submittedName>
</protein>
<dbReference type="AlphaFoldDB" id="A0A6D2KCH1"/>
<comment type="caution">
    <text evidence="2">The sequence shown here is derived from an EMBL/GenBank/DDBJ whole genome shotgun (WGS) entry which is preliminary data.</text>
</comment>
<dbReference type="EMBL" id="CACVBM020001451">
    <property type="protein sequence ID" value="CAA7050721.1"/>
    <property type="molecule type" value="Genomic_DNA"/>
</dbReference>
<evidence type="ECO:0000256" key="1">
    <source>
        <dbReference type="SAM" id="Phobius"/>
    </source>
</evidence>
<proteinExistence type="predicted"/>
<name>A0A6D2KCH1_9BRAS</name>
<evidence type="ECO:0000313" key="3">
    <source>
        <dbReference type="Proteomes" id="UP000467841"/>
    </source>
</evidence>
<keyword evidence="1" id="KW-1133">Transmembrane helix</keyword>
<accession>A0A6D2KCH1</accession>
<dbReference type="Proteomes" id="UP000467841">
    <property type="component" value="Unassembled WGS sequence"/>
</dbReference>
<gene>
    <name evidence="2" type="ORF">MERR_LOCUS37956</name>
</gene>